<dbReference type="AlphaFoldDB" id="A0A9Q3B8K4"/>
<evidence type="ECO:0000256" key="1">
    <source>
        <dbReference type="SAM" id="MobiDB-lite"/>
    </source>
</evidence>
<organism evidence="2 3">
    <name type="scientific">Austropuccinia psidii MF-1</name>
    <dbReference type="NCBI Taxonomy" id="1389203"/>
    <lineage>
        <taxon>Eukaryota</taxon>
        <taxon>Fungi</taxon>
        <taxon>Dikarya</taxon>
        <taxon>Basidiomycota</taxon>
        <taxon>Pucciniomycotina</taxon>
        <taxon>Pucciniomycetes</taxon>
        <taxon>Pucciniales</taxon>
        <taxon>Sphaerophragmiaceae</taxon>
        <taxon>Austropuccinia</taxon>
    </lineage>
</organism>
<dbReference type="EMBL" id="AVOT02000053">
    <property type="protein sequence ID" value="MBW0460744.1"/>
    <property type="molecule type" value="Genomic_DNA"/>
</dbReference>
<dbReference type="Proteomes" id="UP000765509">
    <property type="component" value="Unassembled WGS sequence"/>
</dbReference>
<keyword evidence="3" id="KW-1185">Reference proteome</keyword>
<reference evidence="2" key="1">
    <citation type="submission" date="2021-03" db="EMBL/GenBank/DDBJ databases">
        <title>Draft genome sequence of rust myrtle Austropuccinia psidii MF-1, a brazilian biotype.</title>
        <authorList>
            <person name="Quecine M.C."/>
            <person name="Pachon D.M.R."/>
            <person name="Bonatelli M.L."/>
            <person name="Correr F.H."/>
            <person name="Franceschini L.M."/>
            <person name="Leite T.F."/>
            <person name="Margarido G.R.A."/>
            <person name="Almeida C.A."/>
            <person name="Ferrarezi J.A."/>
            <person name="Labate C.A."/>
        </authorList>
    </citation>
    <scope>NUCLEOTIDE SEQUENCE</scope>
    <source>
        <strain evidence="2">MF-1</strain>
    </source>
</reference>
<name>A0A9Q3B8K4_9BASI</name>
<feature type="region of interest" description="Disordered" evidence="1">
    <location>
        <begin position="34"/>
        <end position="56"/>
    </location>
</feature>
<feature type="compositionally biased region" description="Acidic residues" evidence="1">
    <location>
        <begin position="45"/>
        <end position="54"/>
    </location>
</feature>
<sequence>MSIENLLNPITKQAYQDFILPMTSDEHLSFDISNKSITTEKQDQSEVDQDDDDDITKTEKIPLTLEEVTIDCSQIQYSLSSRPSSEKDPNWKYHLNA</sequence>
<gene>
    <name evidence="2" type="ORF">O181_000459</name>
</gene>
<accession>A0A9Q3B8K4</accession>
<comment type="caution">
    <text evidence="2">The sequence shown here is derived from an EMBL/GenBank/DDBJ whole genome shotgun (WGS) entry which is preliminary data.</text>
</comment>
<evidence type="ECO:0000313" key="2">
    <source>
        <dbReference type="EMBL" id="MBW0460744.1"/>
    </source>
</evidence>
<proteinExistence type="predicted"/>
<protein>
    <submittedName>
        <fullName evidence="2">Uncharacterized protein</fullName>
    </submittedName>
</protein>
<evidence type="ECO:0000313" key="3">
    <source>
        <dbReference type="Proteomes" id="UP000765509"/>
    </source>
</evidence>